<name>A0A8S0QE69_OLEEU</name>
<organism evidence="1 2">
    <name type="scientific">Olea europaea subsp. europaea</name>
    <dbReference type="NCBI Taxonomy" id="158383"/>
    <lineage>
        <taxon>Eukaryota</taxon>
        <taxon>Viridiplantae</taxon>
        <taxon>Streptophyta</taxon>
        <taxon>Embryophyta</taxon>
        <taxon>Tracheophyta</taxon>
        <taxon>Spermatophyta</taxon>
        <taxon>Magnoliopsida</taxon>
        <taxon>eudicotyledons</taxon>
        <taxon>Gunneridae</taxon>
        <taxon>Pentapetalae</taxon>
        <taxon>asterids</taxon>
        <taxon>lamiids</taxon>
        <taxon>Lamiales</taxon>
        <taxon>Oleaceae</taxon>
        <taxon>Oleeae</taxon>
        <taxon>Olea</taxon>
    </lineage>
</organism>
<dbReference type="EMBL" id="CACTIH010001876">
    <property type="protein sequence ID" value="CAA2967091.1"/>
    <property type="molecule type" value="Genomic_DNA"/>
</dbReference>
<comment type="caution">
    <text evidence="1">The sequence shown here is derived from an EMBL/GenBank/DDBJ whole genome shotgun (WGS) entry which is preliminary data.</text>
</comment>
<protein>
    <submittedName>
        <fullName evidence="1">Uncharacterized protein</fullName>
    </submittedName>
</protein>
<dbReference type="Gramene" id="OE9A103620T1">
    <property type="protein sequence ID" value="OE9A103620C1"/>
    <property type="gene ID" value="OE9A103620"/>
</dbReference>
<keyword evidence="2" id="KW-1185">Reference proteome</keyword>
<accession>A0A8S0QE69</accession>
<sequence length="236" mass="23030">MIGRWNMMIKKQPEKIGGGGDAYWKPKFGGSTKSGKGGGDDCTGGKSLGAGGWGELTVGGGAYNRGGGGQSLGVGGRGESLGDGGGTSLEMEKATRGGVDFRGTGIRDGLEGFGVGAGVGIRAGFGAGVGWLETTGGTVPLGGWTVVGGTEAFGCLDLDLVEAVKEKPLVVRVWALVLVVVPSEWGFGVGGGDIFGVVDFGIGGGDIFGVVGFGVGGGGSLDVGIDEGGFGLGHGG</sequence>
<reference evidence="1 2" key="1">
    <citation type="submission" date="2019-12" db="EMBL/GenBank/DDBJ databases">
        <authorList>
            <person name="Alioto T."/>
            <person name="Alioto T."/>
            <person name="Gomez Garrido J."/>
        </authorList>
    </citation>
    <scope>NUCLEOTIDE SEQUENCE [LARGE SCALE GENOMIC DNA]</scope>
</reference>
<evidence type="ECO:0000313" key="2">
    <source>
        <dbReference type="Proteomes" id="UP000594638"/>
    </source>
</evidence>
<dbReference type="AlphaFoldDB" id="A0A8S0QE69"/>
<gene>
    <name evidence="1" type="ORF">OLEA9_A103620</name>
</gene>
<evidence type="ECO:0000313" key="1">
    <source>
        <dbReference type="EMBL" id="CAA2967091.1"/>
    </source>
</evidence>
<proteinExistence type="predicted"/>
<dbReference type="Proteomes" id="UP000594638">
    <property type="component" value="Unassembled WGS sequence"/>
</dbReference>